<comment type="caution">
    <text evidence="4">The sequence shown here is derived from an EMBL/GenBank/DDBJ whole genome shotgun (WGS) entry which is preliminary data.</text>
</comment>
<keyword evidence="5" id="KW-1185">Reference proteome</keyword>
<dbReference type="PANTHER" id="PTHR43877">
    <property type="entry name" value="AMINOALKYLPHOSPHONATE N-ACETYLTRANSFERASE-RELATED-RELATED"/>
    <property type="match status" value="1"/>
</dbReference>
<dbReference type="CDD" id="cd04301">
    <property type="entry name" value="NAT_SF"/>
    <property type="match status" value="1"/>
</dbReference>
<dbReference type="PANTHER" id="PTHR43877:SF2">
    <property type="entry name" value="AMINOALKYLPHOSPHONATE N-ACETYLTRANSFERASE-RELATED"/>
    <property type="match status" value="1"/>
</dbReference>
<dbReference type="InterPro" id="IPR016181">
    <property type="entry name" value="Acyl_CoA_acyltransferase"/>
</dbReference>
<dbReference type="SUPFAM" id="SSF55729">
    <property type="entry name" value="Acyl-CoA N-acyltransferases (Nat)"/>
    <property type="match status" value="1"/>
</dbReference>
<evidence type="ECO:0000256" key="2">
    <source>
        <dbReference type="ARBA" id="ARBA00023315"/>
    </source>
</evidence>
<name>A0A318S8L9_9DEIO</name>
<dbReference type="Pfam" id="PF00583">
    <property type="entry name" value="Acetyltransf_1"/>
    <property type="match status" value="1"/>
</dbReference>
<protein>
    <submittedName>
        <fullName evidence="4">Acetyltransferase (GNAT) family protein</fullName>
    </submittedName>
</protein>
<sequence length="181" mass="19830">MSSASTLTNSPTSLTVHVASPSDVPRIEALIGACGLHLATRGHRNWLPPYPLDFVRRDQERGEAFVALLDGELVGTFALTALGGEVPWREPSAPALYLHRLAVEPALQGRGWGQALLQAAQEEARARGAAWLRLDAYEDNVFLARFYAAAGYEARGRVRIDIGREDLPVLKLICMERALSR</sequence>
<evidence type="ECO:0000259" key="3">
    <source>
        <dbReference type="PROSITE" id="PS51186"/>
    </source>
</evidence>
<dbReference type="EMBL" id="QJSX01000012">
    <property type="protein sequence ID" value="PYE52746.1"/>
    <property type="molecule type" value="Genomic_DNA"/>
</dbReference>
<dbReference type="Proteomes" id="UP000248326">
    <property type="component" value="Unassembled WGS sequence"/>
</dbReference>
<accession>A0A318S8L9</accession>
<dbReference type="InterPro" id="IPR050832">
    <property type="entry name" value="Bact_Acetyltransf"/>
</dbReference>
<organism evidence="4 5">
    <name type="scientific">Deinococcus yavapaiensis KR-236</name>
    <dbReference type="NCBI Taxonomy" id="694435"/>
    <lineage>
        <taxon>Bacteria</taxon>
        <taxon>Thermotogati</taxon>
        <taxon>Deinococcota</taxon>
        <taxon>Deinococci</taxon>
        <taxon>Deinococcales</taxon>
        <taxon>Deinococcaceae</taxon>
        <taxon>Deinococcus</taxon>
    </lineage>
</organism>
<dbReference type="PROSITE" id="PS51186">
    <property type="entry name" value="GNAT"/>
    <property type="match status" value="1"/>
</dbReference>
<evidence type="ECO:0000256" key="1">
    <source>
        <dbReference type="ARBA" id="ARBA00022679"/>
    </source>
</evidence>
<dbReference type="AlphaFoldDB" id="A0A318S8L9"/>
<evidence type="ECO:0000313" key="4">
    <source>
        <dbReference type="EMBL" id="PYE52746.1"/>
    </source>
</evidence>
<reference evidence="4 5" key="1">
    <citation type="submission" date="2018-06" db="EMBL/GenBank/DDBJ databases">
        <title>Genomic Encyclopedia of Type Strains, Phase IV (KMG-IV): sequencing the most valuable type-strain genomes for metagenomic binning, comparative biology and taxonomic classification.</title>
        <authorList>
            <person name="Goeker M."/>
        </authorList>
    </citation>
    <scope>NUCLEOTIDE SEQUENCE [LARGE SCALE GENOMIC DNA]</scope>
    <source>
        <strain evidence="4 5">DSM 18048</strain>
    </source>
</reference>
<feature type="domain" description="N-acetyltransferase" evidence="3">
    <location>
        <begin position="14"/>
        <end position="174"/>
    </location>
</feature>
<dbReference type="GO" id="GO:0016747">
    <property type="term" value="F:acyltransferase activity, transferring groups other than amino-acyl groups"/>
    <property type="evidence" value="ECO:0007669"/>
    <property type="project" value="InterPro"/>
</dbReference>
<keyword evidence="2" id="KW-0012">Acyltransferase</keyword>
<gene>
    <name evidence="4" type="ORF">DES52_11267</name>
</gene>
<dbReference type="Gene3D" id="3.40.630.30">
    <property type="match status" value="1"/>
</dbReference>
<evidence type="ECO:0000313" key="5">
    <source>
        <dbReference type="Proteomes" id="UP000248326"/>
    </source>
</evidence>
<proteinExistence type="predicted"/>
<keyword evidence="1 4" id="KW-0808">Transferase</keyword>
<dbReference type="InterPro" id="IPR000182">
    <property type="entry name" value="GNAT_dom"/>
</dbReference>